<gene>
    <name evidence="2" type="ORF">BcellWH2_02399</name>
</gene>
<name>A0A0P0GQS4_9BACE</name>
<dbReference type="PATRIC" id="fig|246787.4.peg.2464"/>
<evidence type="ECO:0008006" key="4">
    <source>
        <dbReference type="Google" id="ProtNLM"/>
    </source>
</evidence>
<dbReference type="Proteomes" id="UP000061809">
    <property type="component" value="Chromosome"/>
</dbReference>
<dbReference type="Gene3D" id="2.130.10.10">
    <property type="entry name" value="YVTN repeat-like/Quinoprotein amine dehydrogenase"/>
    <property type="match status" value="1"/>
</dbReference>
<sequence>MFAPNRSMNMKIHRNLMLVCLLLMASISYAQSETIVVGKKADGTDLKAQCYTFPQRVETFSMSDKGDYLCVSFRETTKSGKYLKNKGEIGFYDTKSSQLLWKQPIDFSKSRITCLSEGVLITEIGSKISLLSKETGAKRWEASLFPVYVDDSLGLVLGYNSPTSNKLRAVNLKFGNDLWENKIPHQYGWNEVLDLEQNKRLIVADALHKLDFMTGELLTYPGKPGAHDTKAALLQGLAAVAVGVAGGVATGGAYYYSYVPIANNTITGLTSNILSQDSLYYWADRQHISCMDTAFNVVWQTEFPDVKASCSKLFVQDDKLFMLNYGYGLREGASRKKYGRPFIACYNLLNGEEIFFNQLSVKKDMIEDALRTDDALYMLFDDGMAYQELTDSIVNIVPWDTKQYGKLEAMLPGTFYAANKDTTAFKSLAFDGEHCLVYNDQGVIYEVDKDLNIRSTYERERIYSPNIQLKDYLCIGNRGDYWFIHEMGMPVAHLDTEFKKGRVIGNKLLLLNNENQFLFIDLDEAIE</sequence>
<feature type="signal peptide" evidence="1">
    <location>
        <begin position="1"/>
        <end position="30"/>
    </location>
</feature>
<dbReference type="EMBL" id="CP012801">
    <property type="protein sequence ID" value="ALJ59638.1"/>
    <property type="molecule type" value="Genomic_DNA"/>
</dbReference>
<dbReference type="SUPFAM" id="SSF50998">
    <property type="entry name" value="Quinoprotein alcohol dehydrogenase-like"/>
    <property type="match status" value="1"/>
</dbReference>
<organism evidence="2 3">
    <name type="scientific">Bacteroides cellulosilyticus</name>
    <dbReference type="NCBI Taxonomy" id="246787"/>
    <lineage>
        <taxon>Bacteria</taxon>
        <taxon>Pseudomonadati</taxon>
        <taxon>Bacteroidota</taxon>
        <taxon>Bacteroidia</taxon>
        <taxon>Bacteroidales</taxon>
        <taxon>Bacteroidaceae</taxon>
        <taxon>Bacteroides</taxon>
    </lineage>
</organism>
<reference evidence="2 3" key="1">
    <citation type="journal article" date="2015" name="Science">
        <title>Genetic determinants of in vivo fitness and diet responsiveness in multiple human gut Bacteroides.</title>
        <authorList>
            <person name="Wu M."/>
            <person name="McNulty N.P."/>
            <person name="Rodionov D.A."/>
            <person name="Khoroshkin M.S."/>
            <person name="Griffin N.W."/>
            <person name="Cheng J."/>
            <person name="Latreille P."/>
            <person name="Kerstetter R.A."/>
            <person name="Terrapon N."/>
            <person name="Henrissat B."/>
            <person name="Osterman A.L."/>
            <person name="Gordon J.I."/>
        </authorList>
    </citation>
    <scope>NUCLEOTIDE SEQUENCE [LARGE SCALE GENOMIC DNA]</scope>
    <source>
        <strain evidence="2 3">WH2</strain>
    </source>
</reference>
<keyword evidence="1" id="KW-0732">Signal</keyword>
<feature type="chain" id="PRO_5006047899" description="PQQ-binding-like beta-propeller repeat protein" evidence="1">
    <location>
        <begin position="31"/>
        <end position="527"/>
    </location>
</feature>
<dbReference type="InterPro" id="IPR011047">
    <property type="entry name" value="Quinoprotein_ADH-like_sf"/>
</dbReference>
<accession>A0A0P0GQS4</accession>
<dbReference type="AlphaFoldDB" id="A0A0P0GQS4"/>
<evidence type="ECO:0000313" key="2">
    <source>
        <dbReference type="EMBL" id="ALJ59638.1"/>
    </source>
</evidence>
<dbReference type="PANTHER" id="PTHR34512:SF30">
    <property type="entry name" value="OUTER MEMBRANE PROTEIN ASSEMBLY FACTOR BAMB"/>
    <property type="match status" value="1"/>
</dbReference>
<protein>
    <recommendedName>
        <fullName evidence="4">PQQ-binding-like beta-propeller repeat protein</fullName>
    </recommendedName>
</protein>
<evidence type="ECO:0000313" key="3">
    <source>
        <dbReference type="Proteomes" id="UP000061809"/>
    </source>
</evidence>
<proteinExistence type="predicted"/>
<dbReference type="InterPro" id="IPR015943">
    <property type="entry name" value="WD40/YVTN_repeat-like_dom_sf"/>
</dbReference>
<dbReference type="PANTHER" id="PTHR34512">
    <property type="entry name" value="CELL SURFACE PROTEIN"/>
    <property type="match status" value="1"/>
</dbReference>
<dbReference type="KEGG" id="bcel:BcellWH2_02399"/>
<evidence type="ECO:0000256" key="1">
    <source>
        <dbReference type="SAM" id="SignalP"/>
    </source>
</evidence>